<accession>A0A0L8HWL1</accession>
<organism evidence="2">
    <name type="scientific">Octopus bimaculoides</name>
    <name type="common">California two-spotted octopus</name>
    <dbReference type="NCBI Taxonomy" id="37653"/>
    <lineage>
        <taxon>Eukaryota</taxon>
        <taxon>Metazoa</taxon>
        <taxon>Spiralia</taxon>
        <taxon>Lophotrochozoa</taxon>
        <taxon>Mollusca</taxon>
        <taxon>Cephalopoda</taxon>
        <taxon>Coleoidea</taxon>
        <taxon>Octopodiformes</taxon>
        <taxon>Octopoda</taxon>
        <taxon>Incirrata</taxon>
        <taxon>Octopodidae</taxon>
        <taxon>Octopus</taxon>
    </lineage>
</organism>
<evidence type="ECO:0000313" key="2">
    <source>
        <dbReference type="EMBL" id="KOF93579.1"/>
    </source>
</evidence>
<dbReference type="EMBL" id="KQ417133">
    <property type="protein sequence ID" value="KOF93579.1"/>
    <property type="molecule type" value="Genomic_DNA"/>
</dbReference>
<dbReference type="OrthoDB" id="2161780at2759"/>
<feature type="region of interest" description="Disordered" evidence="1">
    <location>
        <begin position="1"/>
        <end position="63"/>
    </location>
</feature>
<feature type="compositionally biased region" description="Basic and acidic residues" evidence="1">
    <location>
        <begin position="7"/>
        <end position="19"/>
    </location>
</feature>
<protein>
    <submittedName>
        <fullName evidence="2">Uncharacterized protein</fullName>
    </submittedName>
</protein>
<dbReference type="AlphaFoldDB" id="A0A0L8HWL1"/>
<reference evidence="2" key="1">
    <citation type="submission" date="2015-07" db="EMBL/GenBank/DDBJ databases">
        <title>MeaNS - Measles Nucleotide Surveillance Program.</title>
        <authorList>
            <person name="Tran T."/>
            <person name="Druce J."/>
        </authorList>
    </citation>
    <scope>NUCLEOTIDE SEQUENCE</scope>
    <source>
        <strain evidence="2">UCB-OBI-ISO-001</strain>
        <tissue evidence="2">Gonad</tissue>
    </source>
</reference>
<feature type="compositionally biased region" description="Basic and acidic residues" evidence="1">
    <location>
        <begin position="51"/>
        <end position="60"/>
    </location>
</feature>
<name>A0A0L8HWL1_OCTBM</name>
<sequence length="93" mass="10258">MAANVAEGKEVESSRHIDQSNHSVSDSFSGQLSPEEHPEDTQETTATNGDSNDKASDDNNKQPYIIKYFDHPVLSTVEDKVGESFNIIEDSNM</sequence>
<feature type="compositionally biased region" description="Polar residues" evidence="1">
    <location>
        <begin position="20"/>
        <end position="32"/>
    </location>
</feature>
<proteinExistence type="predicted"/>
<gene>
    <name evidence="2" type="ORF">OCBIM_22004085mg</name>
</gene>
<evidence type="ECO:0000256" key="1">
    <source>
        <dbReference type="SAM" id="MobiDB-lite"/>
    </source>
</evidence>